<keyword evidence="2" id="KW-0547">Nucleotide-binding</keyword>
<name>A0A8C6GAX5_MUSSI</name>
<organism evidence="6 7">
    <name type="scientific">Mus spicilegus</name>
    <name type="common">Mound-building mouse</name>
    <dbReference type="NCBI Taxonomy" id="10103"/>
    <lineage>
        <taxon>Eukaryota</taxon>
        <taxon>Metazoa</taxon>
        <taxon>Chordata</taxon>
        <taxon>Craniata</taxon>
        <taxon>Vertebrata</taxon>
        <taxon>Euteleostomi</taxon>
        <taxon>Mammalia</taxon>
        <taxon>Eutheria</taxon>
        <taxon>Euarchontoglires</taxon>
        <taxon>Glires</taxon>
        <taxon>Rodentia</taxon>
        <taxon>Myomorpha</taxon>
        <taxon>Muroidea</taxon>
        <taxon>Muridae</taxon>
        <taxon>Murinae</taxon>
        <taxon>Mus</taxon>
        <taxon>Mus</taxon>
    </lineage>
</organism>
<sequence length="416" mass="47557">MDLVTKLPQNIWKTFTLFINMANYLKRLISPWSKSMTAGESLYSSQNSSSPEVIEDIGKAVTEGNLQKVIGIVKDEIQSKSRYRVKIAVTGDSGNGMSSFINALRFIGHEEEDSAPTGVVRTTKKPACYSSDSHFPYVELWDLPGLGATAQSVESYLEEMQISTYDLIIIVASEQFSSNHVKLAITMQRMRKRFYVVWTKLDRDLSTSTFPEPQLLQSIQRNIRDNLQKEKVKEPPMFLVSVFKPESHDFPKLRETLQKDLPVIKYHGLVETLYQVCEKTVNERVESIKKSIDEDNLHTEFGISDPGNAIEIRKAFQKTFGLDDISLHLVALEMKNKHFNTSMESQETQRYQQDDWVLARLYRTGTRVGSIGFDYMKCCFSSHHSRCKQQKDILDETAAKAKEVLLKILRLSIPHP</sequence>
<dbReference type="CDD" id="cd04104">
    <property type="entry name" value="p47_IIGP_like"/>
    <property type="match status" value="1"/>
</dbReference>
<feature type="domain" description="IRG-type G" evidence="5">
    <location>
        <begin position="83"/>
        <end position="260"/>
    </location>
</feature>
<protein>
    <submittedName>
        <fullName evidence="6">Immunity-related GTPase family M member 2</fullName>
    </submittedName>
</protein>
<dbReference type="Ensembl" id="ENSMSIT00000004013.1">
    <property type="protein sequence ID" value="ENSMSIP00000003169.1"/>
    <property type="gene ID" value="ENSMSIG00000002954.1"/>
</dbReference>
<keyword evidence="3" id="KW-0378">Hydrolase</keyword>
<dbReference type="PANTHER" id="PTHR32341:SF6">
    <property type="entry name" value="IMMUNITY-RELATED GTPASE FAMILY M PROTEIN 2-RELATED"/>
    <property type="match status" value="1"/>
</dbReference>
<proteinExistence type="inferred from homology"/>
<reference evidence="6" key="2">
    <citation type="submission" date="2025-09" db="UniProtKB">
        <authorList>
            <consortium name="Ensembl"/>
        </authorList>
    </citation>
    <scope>IDENTIFICATION</scope>
</reference>
<dbReference type="GO" id="GO:0005525">
    <property type="term" value="F:GTP binding"/>
    <property type="evidence" value="ECO:0007669"/>
    <property type="project" value="UniProtKB-KW"/>
</dbReference>
<dbReference type="SUPFAM" id="SSF52540">
    <property type="entry name" value="P-loop containing nucleoside triphosphate hydrolases"/>
    <property type="match status" value="1"/>
</dbReference>
<evidence type="ECO:0000259" key="5">
    <source>
        <dbReference type="PROSITE" id="PS51716"/>
    </source>
</evidence>
<evidence type="ECO:0000256" key="2">
    <source>
        <dbReference type="ARBA" id="ARBA00022741"/>
    </source>
</evidence>
<dbReference type="Pfam" id="PF05049">
    <property type="entry name" value="IIGP"/>
    <property type="match status" value="1"/>
</dbReference>
<dbReference type="InterPro" id="IPR007743">
    <property type="entry name" value="Immunity-related_GTPase-like"/>
</dbReference>
<dbReference type="PROSITE" id="PS51716">
    <property type="entry name" value="G_IRG"/>
    <property type="match status" value="1"/>
</dbReference>
<reference evidence="6" key="1">
    <citation type="submission" date="2025-08" db="UniProtKB">
        <authorList>
            <consortium name="Ensembl"/>
        </authorList>
    </citation>
    <scope>IDENTIFICATION</scope>
</reference>
<dbReference type="GeneTree" id="ENSGT00950000183007"/>
<dbReference type="FunFam" id="3.40.50.300:FF:000541">
    <property type="entry name" value="Immunity related GTPase M"/>
    <property type="match status" value="1"/>
</dbReference>
<evidence type="ECO:0000313" key="6">
    <source>
        <dbReference type="Ensembl" id="ENSMSIP00000003169.1"/>
    </source>
</evidence>
<dbReference type="PANTHER" id="PTHR32341">
    <property type="entry name" value="INTERFERON-INDUCIBLE GTPASE"/>
    <property type="match status" value="1"/>
</dbReference>
<dbReference type="InterPro" id="IPR051515">
    <property type="entry name" value="IRG"/>
</dbReference>
<accession>A0A8C6GAX5</accession>
<dbReference type="InterPro" id="IPR027417">
    <property type="entry name" value="P-loop_NTPase"/>
</dbReference>
<dbReference type="Proteomes" id="UP000694415">
    <property type="component" value="Unplaced"/>
</dbReference>
<keyword evidence="7" id="KW-1185">Reference proteome</keyword>
<dbReference type="GO" id="GO:0003924">
    <property type="term" value="F:GTPase activity"/>
    <property type="evidence" value="ECO:0007669"/>
    <property type="project" value="TreeGrafter"/>
</dbReference>
<comment type="similarity">
    <text evidence="1">Belongs to the TRAFAC class dynamin-like GTPase superfamily. IRG family.</text>
</comment>
<dbReference type="AlphaFoldDB" id="A0A8C6GAX5"/>
<dbReference type="InterPro" id="IPR030385">
    <property type="entry name" value="G_IRG_dom"/>
</dbReference>
<dbReference type="Gene3D" id="3.40.50.300">
    <property type="entry name" value="P-loop containing nucleotide triphosphate hydrolases"/>
    <property type="match status" value="1"/>
</dbReference>
<dbReference type="GO" id="GO:0005789">
    <property type="term" value="C:endoplasmic reticulum membrane"/>
    <property type="evidence" value="ECO:0007669"/>
    <property type="project" value="TreeGrafter"/>
</dbReference>
<evidence type="ECO:0000256" key="1">
    <source>
        <dbReference type="ARBA" id="ARBA00005429"/>
    </source>
</evidence>
<evidence type="ECO:0000256" key="4">
    <source>
        <dbReference type="ARBA" id="ARBA00023134"/>
    </source>
</evidence>
<keyword evidence="4" id="KW-0342">GTP-binding</keyword>
<dbReference type="GO" id="GO:0045087">
    <property type="term" value="P:innate immune response"/>
    <property type="evidence" value="ECO:0007669"/>
    <property type="project" value="TreeGrafter"/>
</dbReference>
<evidence type="ECO:0000313" key="7">
    <source>
        <dbReference type="Proteomes" id="UP000694415"/>
    </source>
</evidence>
<evidence type="ECO:0000256" key="3">
    <source>
        <dbReference type="ARBA" id="ARBA00022801"/>
    </source>
</evidence>
<dbReference type="GO" id="GO:0035458">
    <property type="term" value="P:cellular response to interferon-beta"/>
    <property type="evidence" value="ECO:0007669"/>
    <property type="project" value="TreeGrafter"/>
</dbReference>
<dbReference type="GO" id="GO:0000045">
    <property type="term" value="P:autophagosome assembly"/>
    <property type="evidence" value="ECO:0007669"/>
    <property type="project" value="TreeGrafter"/>
</dbReference>